<evidence type="ECO:0000313" key="2">
    <source>
        <dbReference type="Proteomes" id="UP000324091"/>
    </source>
</evidence>
<protein>
    <submittedName>
        <fullName evidence="1">Uncharacterized protein</fullName>
    </submittedName>
</protein>
<dbReference type="AlphaFoldDB" id="A0A5C6MJ39"/>
<accession>A0A5C6MJ39</accession>
<feature type="non-terminal residue" evidence="1">
    <location>
        <position position="1"/>
    </location>
</feature>
<reference evidence="1 2" key="1">
    <citation type="submission" date="2019-04" db="EMBL/GenBank/DDBJ databases">
        <title>Chromosome genome assembly for Takifugu flavidus.</title>
        <authorList>
            <person name="Xiao S."/>
        </authorList>
    </citation>
    <scope>NUCLEOTIDE SEQUENCE [LARGE SCALE GENOMIC DNA]</scope>
    <source>
        <strain evidence="1">HTHZ2018</strain>
        <tissue evidence="1">Muscle</tissue>
    </source>
</reference>
<keyword evidence="2" id="KW-1185">Reference proteome</keyword>
<evidence type="ECO:0000313" key="1">
    <source>
        <dbReference type="EMBL" id="TWW54913.1"/>
    </source>
</evidence>
<gene>
    <name evidence="1" type="ORF">D4764_0016500</name>
</gene>
<sequence length="45" mass="4482">ELQQGSATLVCLASGGSPLTVEAELEGGGRQQHHIGLTQPGAPGE</sequence>
<comment type="caution">
    <text evidence="1">The sequence shown here is derived from an EMBL/GenBank/DDBJ whole genome shotgun (WGS) entry which is preliminary data.</text>
</comment>
<organism evidence="1 2">
    <name type="scientific">Takifugu flavidus</name>
    <name type="common">sansaifugu</name>
    <dbReference type="NCBI Taxonomy" id="433684"/>
    <lineage>
        <taxon>Eukaryota</taxon>
        <taxon>Metazoa</taxon>
        <taxon>Chordata</taxon>
        <taxon>Craniata</taxon>
        <taxon>Vertebrata</taxon>
        <taxon>Euteleostomi</taxon>
        <taxon>Actinopterygii</taxon>
        <taxon>Neopterygii</taxon>
        <taxon>Teleostei</taxon>
        <taxon>Neoteleostei</taxon>
        <taxon>Acanthomorphata</taxon>
        <taxon>Eupercaria</taxon>
        <taxon>Tetraodontiformes</taxon>
        <taxon>Tetradontoidea</taxon>
        <taxon>Tetraodontidae</taxon>
        <taxon>Takifugu</taxon>
    </lineage>
</organism>
<proteinExistence type="predicted"/>
<dbReference type="Proteomes" id="UP000324091">
    <property type="component" value="Unassembled WGS sequence"/>
</dbReference>
<name>A0A5C6MJ39_9TELE</name>
<dbReference type="EMBL" id="RHFK02000037">
    <property type="protein sequence ID" value="TWW54913.1"/>
    <property type="molecule type" value="Genomic_DNA"/>
</dbReference>